<feature type="non-terminal residue" evidence="1">
    <location>
        <position position="637"/>
    </location>
</feature>
<sequence>MSACPVTSPHADSGRLSDAMRRNLNGYLPIEQYGMIGNLHTAALVGMDGSIDFMCWPEFDSPSVFCRLLDKTKGGYFSITPASTSVTSKQQYLPFSNVLSTKFLSEDGVGAVTDFMHRPRPHSRTHRHMMPWVMRTVEVIRGTMDFDLECFPAFDYARAKHKLDIVDAPPHETPQPQLHAADAENSIFQSVFLHWDLADENAESHVGSLRAIFTPEKLVHAEGLGISGNAEDMKAQTAVHQMDLRYVVGCTSGGTCPYIRLDAVDGLVPEMGQGVTSHFTLCEGQRLVFILRTTPENATEHMNDPAEVAFFRSRYDPRLNMKVVEDMLEDTLLYWLTWIRNCSYKGRWLENVERSALILKLMTYEPTGAVVAALTFSLPEAIGEHGRNWDYRFTWVRDSAFTMYAFMRLGLNTEAKSYMSFVGRICSEKNADGGLQIMYTLRGGRDMPELILPHLEGYRSCAPVRIGNGAADHLQLDIYGELLDAVYLYNKFSRPLSYDEWTNIRSLVDYVCANYNQPDMGIWEVRGRRQNFTYSKIQCWVAIDRGIRLVEKREFPCRNIDHWRRTRDDIYEEVMEKAWNPRLGFFAQSYETQDTLDAAVLAMPLLFFINATDPRFLKTMRHIMLPPHKGGLTANNL</sequence>
<evidence type="ECO:0000313" key="2">
    <source>
        <dbReference type="Proteomes" id="UP001150581"/>
    </source>
</evidence>
<reference evidence="1" key="1">
    <citation type="submission" date="2022-07" db="EMBL/GenBank/DDBJ databases">
        <title>Phylogenomic reconstructions and comparative analyses of Kickxellomycotina fungi.</title>
        <authorList>
            <person name="Reynolds N.K."/>
            <person name="Stajich J.E."/>
            <person name="Barry K."/>
            <person name="Grigoriev I.V."/>
            <person name="Crous P."/>
            <person name="Smith M.E."/>
        </authorList>
    </citation>
    <scope>NUCLEOTIDE SEQUENCE</scope>
    <source>
        <strain evidence="1">Benny 63K</strain>
    </source>
</reference>
<dbReference type="EMBL" id="JANBPG010002388">
    <property type="protein sequence ID" value="KAJ1885963.1"/>
    <property type="molecule type" value="Genomic_DNA"/>
</dbReference>
<name>A0ACC1I3N3_9FUNG</name>
<organism evidence="1 2">
    <name type="scientific">Kickxella alabastrina</name>
    <dbReference type="NCBI Taxonomy" id="61397"/>
    <lineage>
        <taxon>Eukaryota</taxon>
        <taxon>Fungi</taxon>
        <taxon>Fungi incertae sedis</taxon>
        <taxon>Zoopagomycota</taxon>
        <taxon>Kickxellomycotina</taxon>
        <taxon>Kickxellomycetes</taxon>
        <taxon>Kickxellales</taxon>
        <taxon>Kickxellaceae</taxon>
        <taxon>Kickxella</taxon>
    </lineage>
</organism>
<proteinExistence type="predicted"/>
<keyword evidence="2" id="KW-1185">Reference proteome</keyword>
<evidence type="ECO:0000313" key="1">
    <source>
        <dbReference type="EMBL" id="KAJ1885963.1"/>
    </source>
</evidence>
<gene>
    <name evidence="1" type="ORF">LPJ66_009864</name>
</gene>
<accession>A0ACC1I3N3</accession>
<comment type="caution">
    <text evidence="1">The sequence shown here is derived from an EMBL/GenBank/DDBJ whole genome shotgun (WGS) entry which is preliminary data.</text>
</comment>
<dbReference type="Proteomes" id="UP001150581">
    <property type="component" value="Unassembled WGS sequence"/>
</dbReference>
<protein>
    <submittedName>
        <fullName evidence="1">Uncharacterized protein</fullName>
    </submittedName>
</protein>